<evidence type="ECO:0000256" key="9">
    <source>
        <dbReference type="PROSITE-ProRule" id="PRU00282"/>
    </source>
</evidence>
<gene>
    <name evidence="11" type="ORF">TrVE_jg7639</name>
</gene>
<dbReference type="InterPro" id="IPR049563">
    <property type="entry name" value="TXTP-like"/>
</dbReference>
<keyword evidence="12" id="KW-1185">Reference proteome</keyword>
<evidence type="ECO:0008006" key="13">
    <source>
        <dbReference type="Google" id="ProtNLM"/>
    </source>
</evidence>
<protein>
    <recommendedName>
        <fullName evidence="13">Mitochondrial carrier protein</fullName>
    </recommendedName>
</protein>
<evidence type="ECO:0000256" key="5">
    <source>
        <dbReference type="ARBA" id="ARBA00022737"/>
    </source>
</evidence>
<dbReference type="PANTHER" id="PTHR45788:SF2">
    <property type="entry name" value="SUCCINATE_FUMARATE MITOCHONDRIAL TRANSPORTER"/>
    <property type="match status" value="1"/>
</dbReference>
<dbReference type="PANTHER" id="PTHR45788">
    <property type="entry name" value="SUCCINATE/FUMARATE MITOCHONDRIAL TRANSPORTER-RELATED"/>
    <property type="match status" value="1"/>
</dbReference>
<reference evidence="12" key="1">
    <citation type="journal article" date="2023" name="Commun. Biol.">
        <title>Genome analysis of Parmales, the sister group of diatoms, reveals the evolutionary specialization of diatoms from phago-mixotrophs to photoautotrophs.</title>
        <authorList>
            <person name="Ban H."/>
            <person name="Sato S."/>
            <person name="Yoshikawa S."/>
            <person name="Yamada K."/>
            <person name="Nakamura Y."/>
            <person name="Ichinomiya M."/>
            <person name="Sato N."/>
            <person name="Blanc-Mathieu R."/>
            <person name="Endo H."/>
            <person name="Kuwata A."/>
            <person name="Ogata H."/>
        </authorList>
    </citation>
    <scope>NUCLEOTIDE SEQUENCE [LARGE SCALE GENOMIC DNA]</scope>
    <source>
        <strain evidence="12">NIES 3699</strain>
    </source>
</reference>
<keyword evidence="4 9" id="KW-0812">Transmembrane</keyword>
<dbReference type="PROSITE" id="PS50920">
    <property type="entry name" value="SOLCAR"/>
    <property type="match status" value="3"/>
</dbReference>
<evidence type="ECO:0000256" key="8">
    <source>
        <dbReference type="ARBA" id="ARBA00023136"/>
    </source>
</evidence>
<comment type="similarity">
    <text evidence="2 10">Belongs to the mitochondrial carrier (TC 2.A.29) family.</text>
</comment>
<dbReference type="GO" id="GO:0005469">
    <property type="term" value="F:succinate:fumarate antiporter activity"/>
    <property type="evidence" value="ECO:0007669"/>
    <property type="project" value="TreeGrafter"/>
</dbReference>
<feature type="repeat" description="Solcar" evidence="9">
    <location>
        <begin position="103"/>
        <end position="190"/>
    </location>
</feature>
<organism evidence="11 12">
    <name type="scientific">Triparma verrucosa</name>
    <dbReference type="NCBI Taxonomy" id="1606542"/>
    <lineage>
        <taxon>Eukaryota</taxon>
        <taxon>Sar</taxon>
        <taxon>Stramenopiles</taxon>
        <taxon>Ochrophyta</taxon>
        <taxon>Bolidophyceae</taxon>
        <taxon>Parmales</taxon>
        <taxon>Triparmaceae</taxon>
        <taxon>Triparma</taxon>
    </lineage>
</organism>
<dbReference type="Proteomes" id="UP001165160">
    <property type="component" value="Unassembled WGS sequence"/>
</dbReference>
<comment type="subcellular location">
    <subcellularLocation>
        <location evidence="1">Mitochondrion membrane</location>
        <topology evidence="1">Multi-pass membrane protein</topology>
    </subcellularLocation>
</comment>
<accession>A0A9W7CAT2</accession>
<name>A0A9W7CAT2_9STRA</name>
<dbReference type="GO" id="GO:0031966">
    <property type="term" value="C:mitochondrial membrane"/>
    <property type="evidence" value="ECO:0007669"/>
    <property type="project" value="UniProtKB-SubCell"/>
</dbReference>
<keyword evidence="3 10" id="KW-0813">Transport</keyword>
<keyword evidence="6" id="KW-1133">Transmembrane helix</keyword>
<evidence type="ECO:0000256" key="4">
    <source>
        <dbReference type="ARBA" id="ARBA00022692"/>
    </source>
</evidence>
<keyword evidence="5" id="KW-0677">Repeat</keyword>
<dbReference type="InterPro" id="IPR023395">
    <property type="entry name" value="MCP_dom_sf"/>
</dbReference>
<evidence type="ECO:0000313" key="11">
    <source>
        <dbReference type="EMBL" id="GMI01201.1"/>
    </source>
</evidence>
<feature type="repeat" description="Solcar" evidence="9">
    <location>
        <begin position="10"/>
        <end position="95"/>
    </location>
</feature>
<evidence type="ECO:0000256" key="10">
    <source>
        <dbReference type="RuleBase" id="RU000488"/>
    </source>
</evidence>
<evidence type="ECO:0000256" key="6">
    <source>
        <dbReference type="ARBA" id="ARBA00022989"/>
    </source>
</evidence>
<dbReference type="InterPro" id="IPR018108">
    <property type="entry name" value="MCP_transmembrane"/>
</dbReference>
<keyword evidence="7" id="KW-0496">Mitochondrion</keyword>
<keyword evidence="8 9" id="KW-0472">Membrane</keyword>
<evidence type="ECO:0000256" key="1">
    <source>
        <dbReference type="ARBA" id="ARBA00004225"/>
    </source>
</evidence>
<proteinExistence type="inferred from homology"/>
<evidence type="ECO:0000256" key="2">
    <source>
        <dbReference type="ARBA" id="ARBA00006375"/>
    </source>
</evidence>
<sequence length="288" mass="31095">MATKRHQEDSPVFRELLAGSCAGVCEYTLLQPVDMACTRAMLNTASNRTNMTKMISTVYKEGGATALFRGLGPQLMAAVPATCGMYAGERFFNRLFQKPDGSTDVTRIWLAGSCSGITETLSVCPFEVIKVRLQSKAQHLSQYKNTLHAIGTVLKQEGPIALYSGALPLMYRNGTFNGLFFTGCFLIRENIAPQPSSAVGSFMVDFVSGTIMGALATPAKMPFFVVKTRKQAGGDKYLNGTFATMRTIAKEEGAKALWNGTLPAMVRMSLGGAVCLSSFRLFSSLLEG</sequence>
<evidence type="ECO:0000256" key="3">
    <source>
        <dbReference type="ARBA" id="ARBA00022448"/>
    </source>
</evidence>
<feature type="repeat" description="Solcar" evidence="9">
    <location>
        <begin position="200"/>
        <end position="285"/>
    </location>
</feature>
<dbReference type="EMBL" id="BRXX01000260">
    <property type="protein sequence ID" value="GMI01201.1"/>
    <property type="molecule type" value="Genomic_DNA"/>
</dbReference>
<dbReference type="Gene3D" id="1.50.40.10">
    <property type="entry name" value="Mitochondrial carrier domain"/>
    <property type="match status" value="1"/>
</dbReference>
<dbReference type="AlphaFoldDB" id="A0A9W7CAT2"/>
<dbReference type="Pfam" id="PF00153">
    <property type="entry name" value="Mito_carr"/>
    <property type="match status" value="3"/>
</dbReference>
<dbReference type="SUPFAM" id="SSF103506">
    <property type="entry name" value="Mitochondrial carrier"/>
    <property type="match status" value="1"/>
</dbReference>
<evidence type="ECO:0000256" key="7">
    <source>
        <dbReference type="ARBA" id="ARBA00023128"/>
    </source>
</evidence>
<comment type="caution">
    <text evidence="11">The sequence shown here is derived from an EMBL/GenBank/DDBJ whole genome shotgun (WGS) entry which is preliminary data.</text>
</comment>
<evidence type="ECO:0000313" key="12">
    <source>
        <dbReference type="Proteomes" id="UP001165160"/>
    </source>
</evidence>